<accession>A0A1H8X314</accession>
<feature type="chain" id="PRO_5030029968" evidence="1">
    <location>
        <begin position="33"/>
        <end position="448"/>
    </location>
</feature>
<evidence type="ECO:0000259" key="2">
    <source>
        <dbReference type="Pfam" id="PF05193"/>
    </source>
</evidence>
<reference evidence="4 6" key="1">
    <citation type="submission" date="2016-10" db="EMBL/GenBank/DDBJ databases">
        <authorList>
            <person name="Varghese N."/>
            <person name="Submissions S."/>
        </authorList>
    </citation>
    <scope>NUCLEOTIDE SEQUENCE [LARGE SCALE GENOMIC DNA]</scope>
    <source>
        <strain evidence="4 6">CGMCC 1.7071</strain>
    </source>
</reference>
<feature type="domain" description="Peptidase M16 C-terminal" evidence="2">
    <location>
        <begin position="200"/>
        <end position="374"/>
    </location>
</feature>
<dbReference type="PANTHER" id="PTHR11851">
    <property type="entry name" value="METALLOPROTEASE"/>
    <property type="match status" value="1"/>
</dbReference>
<dbReference type="SUPFAM" id="SSF63411">
    <property type="entry name" value="LuxS/MPP-like metallohydrolase"/>
    <property type="match status" value="2"/>
</dbReference>
<evidence type="ECO:0000313" key="3">
    <source>
        <dbReference type="EMBL" id="SEI22199.1"/>
    </source>
</evidence>
<dbReference type="RefSeq" id="WP_072382282.1">
    <property type="nucleotide sequence ID" value="NZ_FNXB01000114.1"/>
</dbReference>
<dbReference type="PANTHER" id="PTHR11851:SF224">
    <property type="entry name" value="PROCESSING PROTEASE"/>
    <property type="match status" value="1"/>
</dbReference>
<dbReference type="OrthoDB" id="9811314at2"/>
<protein>
    <submittedName>
        <fullName evidence="3">Peptidase M16 inactive domain protein</fullName>
    </submittedName>
    <submittedName>
        <fullName evidence="4">Zinc protease</fullName>
    </submittedName>
</protein>
<organism evidence="3 5">
    <name type="scientific">Rhizobium tibeticum</name>
    <dbReference type="NCBI Taxonomy" id="501024"/>
    <lineage>
        <taxon>Bacteria</taxon>
        <taxon>Pseudomonadati</taxon>
        <taxon>Pseudomonadota</taxon>
        <taxon>Alphaproteobacteria</taxon>
        <taxon>Hyphomicrobiales</taxon>
        <taxon>Rhizobiaceae</taxon>
        <taxon>Rhizobium/Agrobacterium group</taxon>
        <taxon>Rhizobium</taxon>
    </lineage>
</organism>
<dbReference type="Proteomes" id="UP000183063">
    <property type="component" value="Unassembled WGS sequence"/>
</dbReference>
<sequence length="448" mass="48254">MTMVNQLRGAAANYIQVLLVLLTFASAMPAQAAITVQEINTSSEVKAWLVEDYTHPLIAISFAFRGGSTQDPSGKEGAVRLMSALLDEGAGELDSDAFQQQLDDAGAEVHFGVGPDTVYGSLRVLADSKDNAFALLKRAIEQPRFDQAAVDRIRAQLTSNITAEAKDPSTAATIAWRKAIYGDHPYSRRKEGTKQSLAAVTASDLKALHTHLFARGNLTIAVAGAIDAEALKHDLDQIFGSLPSDALLMDVADAAPQLGQEIRIPYALPQDRMRLAYPGINPKDPQFFAAYLMNHILGGGSLTSRLWNEVREKRGLAYGIRSSLVNNEHASALIIETSTRPNRAAEALSLIRTEVRRIAEEGVSEEELEAAKKNIIGGYAINALNSSSAIADTLVANQLDGLGIDYIERRKQLIQVVTVEDVRSAASCLLSADPAVMIVGPPIDERKG</sequence>
<evidence type="ECO:0000256" key="1">
    <source>
        <dbReference type="SAM" id="SignalP"/>
    </source>
</evidence>
<dbReference type="STRING" id="501024.RTCCBAU85039_6810"/>
<evidence type="ECO:0000313" key="4">
    <source>
        <dbReference type="EMBL" id="SEP34047.1"/>
    </source>
</evidence>
<evidence type="ECO:0000313" key="6">
    <source>
        <dbReference type="Proteomes" id="UP000198939"/>
    </source>
</evidence>
<keyword evidence="6" id="KW-1185">Reference proteome</keyword>
<reference evidence="3" key="3">
    <citation type="submission" date="2016-10" db="EMBL/GenBank/DDBJ databases">
        <authorList>
            <person name="de Groot N.N."/>
        </authorList>
    </citation>
    <scope>NUCLEOTIDE SEQUENCE [LARGE SCALE GENOMIC DNA]</scope>
    <source>
        <strain evidence="3">CCBAU85039</strain>
    </source>
</reference>
<proteinExistence type="predicted"/>
<reference evidence="5" key="2">
    <citation type="submission" date="2016-10" db="EMBL/GenBank/DDBJ databases">
        <authorList>
            <person name="Wibberg D."/>
        </authorList>
    </citation>
    <scope>NUCLEOTIDE SEQUENCE [LARGE SCALE GENOMIC DNA]</scope>
</reference>
<keyword evidence="4" id="KW-0645">Protease</keyword>
<keyword evidence="1" id="KW-0732">Signal</keyword>
<dbReference type="InterPro" id="IPR050361">
    <property type="entry name" value="MPP/UQCRC_Complex"/>
</dbReference>
<dbReference type="EMBL" id="FNXB01000114">
    <property type="protein sequence ID" value="SEI22199.1"/>
    <property type="molecule type" value="Genomic_DNA"/>
</dbReference>
<dbReference type="InterPro" id="IPR011249">
    <property type="entry name" value="Metalloenz_LuxS/M16"/>
</dbReference>
<gene>
    <name evidence="3" type="ORF">RTCCBAU85039_6810</name>
    <name evidence="4" type="ORF">SAMN05216228_10937</name>
</gene>
<evidence type="ECO:0000313" key="5">
    <source>
        <dbReference type="Proteomes" id="UP000183063"/>
    </source>
</evidence>
<dbReference type="EMBL" id="FOCV01000093">
    <property type="protein sequence ID" value="SEP34047.1"/>
    <property type="molecule type" value="Genomic_DNA"/>
</dbReference>
<dbReference type="GO" id="GO:0046872">
    <property type="term" value="F:metal ion binding"/>
    <property type="evidence" value="ECO:0007669"/>
    <property type="project" value="InterPro"/>
</dbReference>
<keyword evidence="4" id="KW-0378">Hydrolase</keyword>
<dbReference type="InterPro" id="IPR007863">
    <property type="entry name" value="Peptidase_M16_C"/>
</dbReference>
<dbReference type="Gene3D" id="3.30.830.10">
    <property type="entry name" value="Metalloenzyme, LuxS/M16 peptidase-like"/>
    <property type="match status" value="2"/>
</dbReference>
<dbReference type="Pfam" id="PF05193">
    <property type="entry name" value="Peptidase_M16_C"/>
    <property type="match status" value="1"/>
</dbReference>
<dbReference type="Proteomes" id="UP000198939">
    <property type="component" value="Unassembled WGS sequence"/>
</dbReference>
<dbReference type="GO" id="GO:0006508">
    <property type="term" value="P:proteolysis"/>
    <property type="evidence" value="ECO:0007669"/>
    <property type="project" value="UniProtKB-KW"/>
</dbReference>
<dbReference type="GO" id="GO:0008233">
    <property type="term" value="F:peptidase activity"/>
    <property type="evidence" value="ECO:0007669"/>
    <property type="project" value="UniProtKB-KW"/>
</dbReference>
<feature type="signal peptide" evidence="1">
    <location>
        <begin position="1"/>
        <end position="32"/>
    </location>
</feature>
<name>A0A1H8X314_9HYPH</name>
<dbReference type="AlphaFoldDB" id="A0A1H8X314"/>